<dbReference type="EMBL" id="JACGCM010000671">
    <property type="protein sequence ID" value="KAF6169067.1"/>
    <property type="molecule type" value="Genomic_DNA"/>
</dbReference>
<accession>A0A7J7NPC7</accession>
<gene>
    <name evidence="1" type="ORF">GIB67_038564</name>
</gene>
<organism evidence="1 2">
    <name type="scientific">Kingdonia uniflora</name>
    <dbReference type="NCBI Taxonomy" id="39325"/>
    <lineage>
        <taxon>Eukaryota</taxon>
        <taxon>Viridiplantae</taxon>
        <taxon>Streptophyta</taxon>
        <taxon>Embryophyta</taxon>
        <taxon>Tracheophyta</taxon>
        <taxon>Spermatophyta</taxon>
        <taxon>Magnoliopsida</taxon>
        <taxon>Ranunculales</taxon>
        <taxon>Circaeasteraceae</taxon>
        <taxon>Kingdonia</taxon>
    </lineage>
</organism>
<evidence type="ECO:0000313" key="1">
    <source>
        <dbReference type="EMBL" id="KAF6169067.1"/>
    </source>
</evidence>
<evidence type="ECO:0000313" key="2">
    <source>
        <dbReference type="Proteomes" id="UP000541444"/>
    </source>
</evidence>
<dbReference type="GO" id="GO:0005524">
    <property type="term" value="F:ATP binding"/>
    <property type="evidence" value="ECO:0007669"/>
    <property type="project" value="UniProtKB-KW"/>
</dbReference>
<dbReference type="PANTHER" id="PTHR24423">
    <property type="entry name" value="TWO-COMPONENT SENSOR HISTIDINE KINASE"/>
    <property type="match status" value="1"/>
</dbReference>
<dbReference type="GO" id="GO:0016301">
    <property type="term" value="F:kinase activity"/>
    <property type="evidence" value="ECO:0007669"/>
    <property type="project" value="UniProtKB-KW"/>
</dbReference>
<dbReference type="GO" id="GO:0038199">
    <property type="term" value="F:ethylene receptor activity"/>
    <property type="evidence" value="ECO:0007669"/>
    <property type="project" value="TreeGrafter"/>
</dbReference>
<dbReference type="Proteomes" id="UP000541444">
    <property type="component" value="Unassembled WGS sequence"/>
</dbReference>
<dbReference type="AlphaFoldDB" id="A0A7J7NPC7"/>
<dbReference type="OrthoDB" id="1696698at2759"/>
<sequence length="91" mass="10701">MLVHIIPELLSVKTRELFLKNKASEPDREMGIIRRYEETGRHVRILTHEIKSTLDRQTILKTTLLELRRTLTLDECALWMSTRTGLELQIS</sequence>
<dbReference type="GO" id="GO:0005783">
    <property type="term" value="C:endoplasmic reticulum"/>
    <property type="evidence" value="ECO:0007669"/>
    <property type="project" value="TreeGrafter"/>
</dbReference>
<reference evidence="1 2" key="1">
    <citation type="journal article" date="2020" name="IScience">
        <title>Genome Sequencing of the Endangered Kingdonia uniflora (Circaeasteraceae, Ranunculales) Reveals Potential Mechanisms of Evolutionary Specialization.</title>
        <authorList>
            <person name="Sun Y."/>
            <person name="Deng T."/>
            <person name="Zhang A."/>
            <person name="Moore M.J."/>
            <person name="Landis J.B."/>
            <person name="Lin N."/>
            <person name="Zhang H."/>
            <person name="Zhang X."/>
            <person name="Huang J."/>
            <person name="Zhang X."/>
            <person name="Sun H."/>
            <person name="Wang H."/>
        </authorList>
    </citation>
    <scope>NUCLEOTIDE SEQUENCE [LARGE SCALE GENOMIC DNA]</scope>
    <source>
        <strain evidence="1">TB1705</strain>
        <tissue evidence="1">Leaf</tissue>
    </source>
</reference>
<dbReference type="GO" id="GO:0051740">
    <property type="term" value="F:ethylene binding"/>
    <property type="evidence" value="ECO:0007669"/>
    <property type="project" value="TreeGrafter"/>
</dbReference>
<keyword evidence="2" id="KW-1185">Reference proteome</keyword>
<dbReference type="GO" id="GO:0046872">
    <property type="term" value="F:metal ion binding"/>
    <property type="evidence" value="ECO:0007669"/>
    <property type="project" value="UniProtKB-KW"/>
</dbReference>
<protein>
    <submittedName>
        <fullName evidence="1">Uncharacterized protein</fullName>
    </submittedName>
</protein>
<name>A0A7J7NPC7_9MAGN</name>
<dbReference type="PANTHER" id="PTHR24423:SF615">
    <property type="entry name" value="ETHYLENE RECEPTOR 1"/>
    <property type="match status" value="1"/>
</dbReference>
<comment type="caution">
    <text evidence="1">The sequence shown here is derived from an EMBL/GenBank/DDBJ whole genome shotgun (WGS) entry which is preliminary data.</text>
</comment>
<proteinExistence type="predicted"/>